<sequence length="823" mass="91400">MTNFSNFTIQTINKNVLPPNSRTLELPNLKIKFAAKYDFYFFNTFKLALTLEATRKSTNRESFIKNCLEFHLYEPRKDKVSKGQLLGSAIESLADYGIIKETTSINIPFNLKRSSRNIDQPVLYLNIQPFDKDSPSSSTKCGLSKEVSLDKDGSESVSESINEGHDKETEIAYFTDEDDDDLSSRSSQTISSVFDHSRESHIQHDVALQMLLLIGMGFQLGNFSKNGSESATGGIESLGFILPFGGTSANSGMSPTVDAFKHVNRKTNTSSSIDLPSDPKNPVTSPMAKVASLETSLTIPIYTNLDHVKDTDLSSNPENPVTYPAEVASLETSVTISVDKSLDHVKDKDLSSNPKNPLTYPAKVASSETSVTIPVDMNLDNVKETDLASNLKNHVTYPAEFAPSETGVSIPVDTSLYHVKDKYLSLNPSLAYPMAKVTSSEASFTIPVDMNLDHVKVKDSHTKRDGDRKAWRHDQSHVDRSLSSMSYVGPWKGNKEKTLWGDELDSQILNADEYSLQNRLGFIPSQDSTGKKITSRSNTFASFLETTEVKGGFIANDRQKHAAPLQSHFDKAKRNGVTTKIHEREVTANTQFMEKAKEPDIPEKIHNGSTNDTCNESEENANSFSLGKVELESKIEMLEEELREAAVVEASLYSNRYNPGKRARAAVSGLVLVSKACGNDVSSHAIGEMVFEGTSPPQEESDSTESCNDWVDPHTFLLALEKFEAWIFSRIIESVWWQTLTPHMQSAAAKSSSSRKTSTRRYRLSDQEQGNFSVELWKKAFKDACERLCPIRACGCLSVLAKLVMEQLEGRLDVKRLVLYRLS</sequence>
<reference evidence="2" key="1">
    <citation type="submission" date="2019-09" db="EMBL/GenBank/DDBJ databases">
        <title>Draft genome information of white flower Hibiscus syriacus.</title>
        <authorList>
            <person name="Kim Y.-M."/>
        </authorList>
    </citation>
    <scope>NUCLEOTIDE SEQUENCE [LARGE SCALE GENOMIC DNA]</scope>
    <source>
        <strain evidence="2">YM2019G1</strain>
    </source>
</reference>
<feature type="region of interest" description="Disordered" evidence="1">
    <location>
        <begin position="132"/>
        <end position="169"/>
    </location>
</feature>
<dbReference type="AlphaFoldDB" id="A0A6A3C732"/>
<comment type="caution">
    <text evidence="2">The sequence shown here is derived from an EMBL/GenBank/DDBJ whole genome shotgun (WGS) entry which is preliminary data.</text>
</comment>
<evidence type="ECO:0000313" key="3">
    <source>
        <dbReference type="Proteomes" id="UP000436088"/>
    </source>
</evidence>
<dbReference type="GO" id="GO:0005643">
    <property type="term" value="C:nuclear pore"/>
    <property type="evidence" value="ECO:0007669"/>
    <property type="project" value="InterPro"/>
</dbReference>
<dbReference type="PANTHER" id="PTHR31344">
    <property type="entry name" value="NUCLEAR PORE COMPLEX PROTEIN NUP205"/>
    <property type="match status" value="1"/>
</dbReference>
<accession>A0A6A3C732</accession>
<dbReference type="Proteomes" id="UP000436088">
    <property type="component" value="Unassembled WGS sequence"/>
</dbReference>
<dbReference type="EMBL" id="VEPZ02000459">
    <property type="protein sequence ID" value="KAE8724544.1"/>
    <property type="molecule type" value="Genomic_DNA"/>
</dbReference>
<protein>
    <submittedName>
        <fullName evidence="2">Thioredoxin O2, putative isoform 1</fullName>
    </submittedName>
</protein>
<dbReference type="InterPro" id="IPR021827">
    <property type="entry name" value="Nup186/Nup192/Nup205"/>
</dbReference>
<proteinExistence type="predicted"/>
<feature type="compositionally biased region" description="Polar residues" evidence="1">
    <location>
        <begin position="607"/>
        <end position="621"/>
    </location>
</feature>
<evidence type="ECO:0000256" key="1">
    <source>
        <dbReference type="SAM" id="MobiDB-lite"/>
    </source>
</evidence>
<dbReference type="PANTHER" id="PTHR31344:SF13">
    <property type="entry name" value="EEIG1_EHBP1 PROTEIN AMINO-TERMINAL DOMAIN PROTEIN"/>
    <property type="match status" value="1"/>
</dbReference>
<organism evidence="2 3">
    <name type="scientific">Hibiscus syriacus</name>
    <name type="common">Rose of Sharon</name>
    <dbReference type="NCBI Taxonomy" id="106335"/>
    <lineage>
        <taxon>Eukaryota</taxon>
        <taxon>Viridiplantae</taxon>
        <taxon>Streptophyta</taxon>
        <taxon>Embryophyta</taxon>
        <taxon>Tracheophyta</taxon>
        <taxon>Spermatophyta</taxon>
        <taxon>Magnoliopsida</taxon>
        <taxon>eudicotyledons</taxon>
        <taxon>Gunneridae</taxon>
        <taxon>Pentapetalae</taxon>
        <taxon>rosids</taxon>
        <taxon>malvids</taxon>
        <taxon>Malvales</taxon>
        <taxon>Malvaceae</taxon>
        <taxon>Malvoideae</taxon>
        <taxon>Hibiscus</taxon>
    </lineage>
</organism>
<feature type="region of interest" description="Disordered" evidence="1">
    <location>
        <begin position="601"/>
        <end position="621"/>
    </location>
</feature>
<gene>
    <name evidence="2" type="ORF">F3Y22_tig00010263pilonHSYRG00053</name>
</gene>
<name>A0A6A3C732_HIBSY</name>
<evidence type="ECO:0000313" key="2">
    <source>
        <dbReference type="EMBL" id="KAE8724544.1"/>
    </source>
</evidence>
<keyword evidence="3" id="KW-1185">Reference proteome</keyword>